<proteinExistence type="predicted"/>
<dbReference type="Proteomes" id="UP000426027">
    <property type="component" value="Chromosome"/>
</dbReference>
<dbReference type="SUPFAM" id="SSF82679">
    <property type="entry name" value="N-utilization substance G protein NusG, N-terminal domain"/>
    <property type="match status" value="1"/>
</dbReference>
<keyword evidence="3" id="KW-0804">Transcription</keyword>
<protein>
    <submittedName>
        <fullName evidence="5">UpxY family transcription antiterminator</fullName>
    </submittedName>
</protein>
<feature type="domain" description="NusG-like N-terminal" evidence="4">
    <location>
        <begin position="20"/>
        <end position="102"/>
    </location>
</feature>
<dbReference type="KEGG" id="fls:GLV81_17635"/>
<keyword evidence="6" id="KW-1185">Reference proteome</keyword>
<gene>
    <name evidence="5" type="ORF">GLV81_17635</name>
</gene>
<dbReference type="GO" id="GO:0006354">
    <property type="term" value="P:DNA-templated transcription elongation"/>
    <property type="evidence" value="ECO:0007669"/>
    <property type="project" value="InterPro"/>
</dbReference>
<dbReference type="CDD" id="cd09895">
    <property type="entry name" value="NGN_SP_UpxY"/>
    <property type="match status" value="1"/>
</dbReference>
<dbReference type="PANTHER" id="PTHR30265">
    <property type="entry name" value="RHO-INTERACTING TRANSCRIPTION TERMINATION FACTOR NUSG"/>
    <property type="match status" value="1"/>
</dbReference>
<dbReference type="EMBL" id="CP046566">
    <property type="protein sequence ID" value="QGW29692.1"/>
    <property type="molecule type" value="Genomic_DNA"/>
</dbReference>
<evidence type="ECO:0000256" key="3">
    <source>
        <dbReference type="ARBA" id="ARBA00023163"/>
    </source>
</evidence>
<evidence type="ECO:0000313" key="5">
    <source>
        <dbReference type="EMBL" id="QGW29692.1"/>
    </source>
</evidence>
<sequence length="169" mass="19336">MLHYPYHPKPAGWPCTPSPAGKKVHARLQAKGIVSYCPLNVVHRQWSDRIKKVEEPLFKSYVFVQVLPPAQSEVRLTEGVINFVYWNGKPAIIHPQEIDTIRRFLNEYDDVEALPVLAPGQRVQIQSGLMMGATAVVEKIDNRWVEVSIDSIGYRLRAKIDSRRLQRIP</sequence>
<dbReference type="GO" id="GO:0031564">
    <property type="term" value="P:transcription antitermination"/>
    <property type="evidence" value="ECO:0007669"/>
    <property type="project" value="UniProtKB-KW"/>
</dbReference>
<evidence type="ECO:0000256" key="1">
    <source>
        <dbReference type="ARBA" id="ARBA00022814"/>
    </source>
</evidence>
<dbReference type="AlphaFoldDB" id="A0A6I6GRV4"/>
<dbReference type="Pfam" id="PF02357">
    <property type="entry name" value="NusG"/>
    <property type="match status" value="1"/>
</dbReference>
<organism evidence="5 6">
    <name type="scientific">Phnomibacter ginsenosidimutans</name>
    <dbReference type="NCBI Taxonomy" id="2676868"/>
    <lineage>
        <taxon>Bacteria</taxon>
        <taxon>Pseudomonadati</taxon>
        <taxon>Bacteroidota</taxon>
        <taxon>Chitinophagia</taxon>
        <taxon>Chitinophagales</taxon>
        <taxon>Chitinophagaceae</taxon>
        <taxon>Phnomibacter</taxon>
    </lineage>
</organism>
<accession>A0A6I6GRV4</accession>
<keyword evidence="2" id="KW-0805">Transcription regulation</keyword>
<reference evidence="5 6" key="1">
    <citation type="submission" date="2019-11" db="EMBL/GenBank/DDBJ databases">
        <authorList>
            <person name="Im W.T."/>
        </authorList>
    </citation>
    <scope>NUCLEOTIDE SEQUENCE [LARGE SCALE GENOMIC DNA]</scope>
    <source>
        <strain evidence="5 6">SB-02</strain>
    </source>
</reference>
<evidence type="ECO:0000256" key="2">
    <source>
        <dbReference type="ARBA" id="ARBA00023015"/>
    </source>
</evidence>
<name>A0A6I6GRV4_9BACT</name>
<evidence type="ECO:0000259" key="4">
    <source>
        <dbReference type="Pfam" id="PF02357"/>
    </source>
</evidence>
<dbReference type="NCBIfam" id="NF033644">
    <property type="entry name" value="antiterm_UpxY"/>
    <property type="match status" value="1"/>
</dbReference>
<dbReference type="InterPro" id="IPR043425">
    <property type="entry name" value="NusG-like"/>
</dbReference>
<dbReference type="Gene3D" id="3.30.70.940">
    <property type="entry name" value="NusG, N-terminal domain"/>
    <property type="match status" value="1"/>
</dbReference>
<evidence type="ECO:0000313" key="6">
    <source>
        <dbReference type="Proteomes" id="UP000426027"/>
    </source>
</evidence>
<dbReference type="PANTHER" id="PTHR30265:SF4">
    <property type="entry name" value="KOW MOTIF FAMILY PROTEIN, EXPRESSED"/>
    <property type="match status" value="1"/>
</dbReference>
<keyword evidence="1" id="KW-0889">Transcription antitermination</keyword>
<dbReference type="InterPro" id="IPR036735">
    <property type="entry name" value="NGN_dom_sf"/>
</dbReference>
<dbReference type="InterPro" id="IPR006645">
    <property type="entry name" value="NGN-like_dom"/>
</dbReference>